<feature type="coiled-coil region" evidence="1">
    <location>
        <begin position="219"/>
        <end position="246"/>
    </location>
</feature>
<evidence type="ECO:0000256" key="2">
    <source>
        <dbReference type="SAM" id="Phobius"/>
    </source>
</evidence>
<feature type="transmembrane region" description="Helical" evidence="2">
    <location>
        <begin position="52"/>
        <end position="69"/>
    </location>
</feature>
<keyword evidence="2" id="KW-0812">Transmembrane</keyword>
<gene>
    <name evidence="3" type="ORF">DI392_00100</name>
</gene>
<keyword evidence="2" id="KW-0472">Membrane</keyword>
<dbReference type="Proteomes" id="UP000245362">
    <property type="component" value="Unassembled WGS sequence"/>
</dbReference>
<organism evidence="3 4">
    <name type="scientific">Vibrio albus</name>
    <dbReference type="NCBI Taxonomy" id="2200953"/>
    <lineage>
        <taxon>Bacteria</taxon>
        <taxon>Pseudomonadati</taxon>
        <taxon>Pseudomonadota</taxon>
        <taxon>Gammaproteobacteria</taxon>
        <taxon>Vibrionales</taxon>
        <taxon>Vibrionaceae</taxon>
        <taxon>Vibrio</taxon>
    </lineage>
</organism>
<keyword evidence="4" id="KW-1185">Reference proteome</keyword>
<accession>A0A2U3BD58</accession>
<sequence>MAITFENNNAALDRLIDLNSKQKNHQYRTAIAILILVTAFFGLYYFRAKTELLYSLSILNLVIIFWIIYEQTKKITIQNLIHGYCSLGYISKEALQSSNEKNIEKTIDDLRSWSPKTKDSILINDINCKVKTLQQHLSDVKFKLYSGQLNSDHLLAISMVQSETIKKLSNHPLNKVKSQLLKTKNKLEYRKHKMSSDWEKAYANFSWWDKIKYAEGLDFSELDEHIQELERLYNKLLKKHASEFQKLESLKDIMITRSQYRVAQAYKLAQDHIKNLYNESMSIPKQSPMELLRITGFSSAIGISYSLGNDLSTTHYIYNALRDVNSNFEGLSDLEIWFETLWMSDESLLGLENLVKGAYFENLVANDTGGTLFDHFNHPDTDITINGIEYQIKATDSISYIDSVDASIPVISTSEITEYTDSIDSGYSNEELTDSVDNALDGFGFDASDVLSDGILAGLGGLGTFATIQGINHAAEKYEQGGDGFEAILEGLGVAVEGTLKTMVNTGELAYKVATSRPSRAIGRGILKVIDKIDKNTTYPDQR</sequence>
<dbReference type="RefSeq" id="WP_109317881.1">
    <property type="nucleotide sequence ID" value="NZ_QFWT01000001.1"/>
</dbReference>
<evidence type="ECO:0000313" key="3">
    <source>
        <dbReference type="EMBL" id="PWI34726.1"/>
    </source>
</evidence>
<name>A0A2U3BD58_9VIBR</name>
<feature type="transmembrane region" description="Helical" evidence="2">
    <location>
        <begin position="27"/>
        <end position="46"/>
    </location>
</feature>
<reference evidence="3 4" key="1">
    <citation type="submission" date="2018-05" db="EMBL/GenBank/DDBJ databases">
        <title>Vibrio limimaris sp. nov., isolated from marine sediment.</title>
        <authorList>
            <person name="Li C.-M."/>
        </authorList>
    </citation>
    <scope>NUCLEOTIDE SEQUENCE [LARGE SCALE GENOMIC DNA]</scope>
    <source>
        <strain evidence="3 4">E4404</strain>
    </source>
</reference>
<comment type="caution">
    <text evidence="3">The sequence shown here is derived from an EMBL/GenBank/DDBJ whole genome shotgun (WGS) entry which is preliminary data.</text>
</comment>
<evidence type="ECO:0000256" key="1">
    <source>
        <dbReference type="SAM" id="Coils"/>
    </source>
</evidence>
<evidence type="ECO:0000313" key="4">
    <source>
        <dbReference type="Proteomes" id="UP000245362"/>
    </source>
</evidence>
<dbReference type="AlphaFoldDB" id="A0A2U3BD58"/>
<keyword evidence="1" id="KW-0175">Coiled coil</keyword>
<protein>
    <submittedName>
        <fullName evidence="3">Uncharacterized protein</fullName>
    </submittedName>
</protein>
<keyword evidence="2" id="KW-1133">Transmembrane helix</keyword>
<proteinExistence type="predicted"/>
<dbReference type="OrthoDB" id="1415778at2"/>
<dbReference type="EMBL" id="QFWT01000001">
    <property type="protein sequence ID" value="PWI34726.1"/>
    <property type="molecule type" value="Genomic_DNA"/>
</dbReference>